<feature type="compositionally biased region" description="Gly residues" evidence="1">
    <location>
        <begin position="1"/>
        <end position="10"/>
    </location>
</feature>
<sequence length="99" mass="10704">MYEPYGGLGGSRDRSGNGESTVRSDTVGAVTHYACSLVGLAVVGVMGAFLYPELIGVTQSFHLLSSTAIAFVLLLAWLLAWLGIEVVWAWRGERLWSSR</sequence>
<organism evidence="3 4">
    <name type="scientific">Halobellus rubicundus</name>
    <dbReference type="NCBI Taxonomy" id="2996466"/>
    <lineage>
        <taxon>Archaea</taxon>
        <taxon>Methanobacteriati</taxon>
        <taxon>Methanobacteriota</taxon>
        <taxon>Stenosarchaea group</taxon>
        <taxon>Halobacteria</taxon>
        <taxon>Halobacteriales</taxon>
        <taxon>Haloferacaceae</taxon>
        <taxon>Halobellus</taxon>
    </lineage>
</organism>
<feature type="region of interest" description="Disordered" evidence="1">
    <location>
        <begin position="1"/>
        <end position="23"/>
    </location>
</feature>
<evidence type="ECO:0000313" key="4">
    <source>
        <dbReference type="Proteomes" id="UP001570511"/>
    </source>
</evidence>
<evidence type="ECO:0000313" key="3">
    <source>
        <dbReference type="EMBL" id="MFA1612225.1"/>
    </source>
</evidence>
<protein>
    <recommendedName>
        <fullName evidence="5">DUF4870 domain-containing protein</fullName>
    </recommendedName>
</protein>
<reference evidence="3 4" key="1">
    <citation type="submission" date="2024-08" db="EMBL/GenBank/DDBJ databases">
        <title>Halobellus sp. MBLA0158 whole genome sequence.</title>
        <authorList>
            <person name="Hwang C.Y."/>
            <person name="Cho E.-S."/>
            <person name="Seo M.-J."/>
        </authorList>
    </citation>
    <scope>NUCLEOTIDE SEQUENCE [LARGE SCALE GENOMIC DNA]</scope>
    <source>
        <strain evidence="3 4">MBLA0158</strain>
    </source>
</reference>
<accession>A0ABD5ME81</accession>
<feature type="transmembrane region" description="Helical" evidence="2">
    <location>
        <begin position="30"/>
        <end position="51"/>
    </location>
</feature>
<keyword evidence="2" id="KW-1133">Transmembrane helix</keyword>
<evidence type="ECO:0000256" key="2">
    <source>
        <dbReference type="SAM" id="Phobius"/>
    </source>
</evidence>
<keyword evidence="2" id="KW-0472">Membrane</keyword>
<evidence type="ECO:0008006" key="5">
    <source>
        <dbReference type="Google" id="ProtNLM"/>
    </source>
</evidence>
<name>A0ABD5ME81_9EURY</name>
<dbReference type="EMBL" id="JBGNYA010000001">
    <property type="protein sequence ID" value="MFA1612225.1"/>
    <property type="molecule type" value="Genomic_DNA"/>
</dbReference>
<dbReference type="Proteomes" id="UP001570511">
    <property type="component" value="Unassembled WGS sequence"/>
</dbReference>
<gene>
    <name evidence="3" type="ORF">OS889_14600</name>
</gene>
<keyword evidence="2" id="KW-0812">Transmembrane</keyword>
<proteinExistence type="predicted"/>
<dbReference type="RefSeq" id="WP_372390990.1">
    <property type="nucleotide sequence ID" value="NZ_JBGNYA010000001.1"/>
</dbReference>
<feature type="transmembrane region" description="Helical" evidence="2">
    <location>
        <begin position="63"/>
        <end position="90"/>
    </location>
</feature>
<comment type="caution">
    <text evidence="3">The sequence shown here is derived from an EMBL/GenBank/DDBJ whole genome shotgun (WGS) entry which is preliminary data.</text>
</comment>
<evidence type="ECO:0000256" key="1">
    <source>
        <dbReference type="SAM" id="MobiDB-lite"/>
    </source>
</evidence>
<dbReference type="AlphaFoldDB" id="A0ABD5ME81"/>
<keyword evidence="4" id="KW-1185">Reference proteome</keyword>